<keyword evidence="3" id="KW-0804">Transcription</keyword>
<evidence type="ECO:0000313" key="6">
    <source>
        <dbReference type="Proteomes" id="UP001515943"/>
    </source>
</evidence>
<keyword evidence="1" id="KW-0805">Transcription regulation</keyword>
<keyword evidence="6" id="KW-1185">Reference proteome</keyword>
<dbReference type="Proteomes" id="UP001515943">
    <property type="component" value="Unassembled WGS sequence"/>
</dbReference>
<keyword evidence="2" id="KW-0238">DNA-binding</keyword>
<reference evidence="5 6" key="1">
    <citation type="submission" date="2019-08" db="EMBL/GenBank/DDBJ databases">
        <title>Lentzea from Indian Himalayas.</title>
        <authorList>
            <person name="Mandal S."/>
            <person name="Mallick Gupta A."/>
            <person name="Maiti P.K."/>
            <person name="Sarkar J."/>
            <person name="Mandal S."/>
        </authorList>
    </citation>
    <scope>NUCLEOTIDE SEQUENCE [LARGE SCALE GENOMIC DNA]</scope>
    <source>
        <strain evidence="5 6">PSKA42</strain>
    </source>
</reference>
<sequence length="398" mass="43424">MPDLLLDAVAVRLTDGYAASVPMMRHVLESCCDQEIPAHEALRWFWLASVVAADLWDDERWHVVANRQVRLTREAGALSELPDAIDSCAHMHLLTGELPAAAALIEEGRTVCAATGSNPARVGPLGLAVWRGREREARTLIDELMSDAVPSGQGAVVTVTHWYHAVLCNSLGHYADALAAAQLAAAHQQEFASPRWGLAELVEAAARSDSPELATVALEQLSTAARASGTDWALGVEARSRALLSEGDAATRCYREAIERLARTRVRVELARAHLLYGEWLRREGQRVDARAQLGIAHDMFGKIGAEAFAQRARRELQATGVTVRKRASVTTKDVLTPQETQIARHAADGLTNAEIGTRLFISSHTVEWHLRKVFSKLGIASRREIRDILPQDAADSA</sequence>
<dbReference type="PANTHER" id="PTHR44688:SF16">
    <property type="entry name" value="DNA-BINDING TRANSCRIPTIONAL ACTIVATOR DEVR_DOSR"/>
    <property type="match status" value="1"/>
</dbReference>
<evidence type="ECO:0000256" key="1">
    <source>
        <dbReference type="ARBA" id="ARBA00023015"/>
    </source>
</evidence>
<proteinExistence type="predicted"/>
<evidence type="ECO:0000313" key="5">
    <source>
        <dbReference type="EMBL" id="NKE63525.1"/>
    </source>
</evidence>
<dbReference type="PROSITE" id="PS50043">
    <property type="entry name" value="HTH_LUXR_2"/>
    <property type="match status" value="1"/>
</dbReference>
<dbReference type="Gene3D" id="1.10.10.10">
    <property type="entry name" value="Winged helix-like DNA-binding domain superfamily/Winged helix DNA-binding domain"/>
    <property type="match status" value="1"/>
</dbReference>
<evidence type="ECO:0000259" key="4">
    <source>
        <dbReference type="PROSITE" id="PS50043"/>
    </source>
</evidence>
<accession>A0ABX1FX79</accession>
<dbReference type="EMBL" id="VSRL01000368">
    <property type="protein sequence ID" value="NKE63525.1"/>
    <property type="molecule type" value="Genomic_DNA"/>
</dbReference>
<gene>
    <name evidence="5" type="ORF">FXN61_45130</name>
</gene>
<dbReference type="InterPro" id="IPR000792">
    <property type="entry name" value="Tscrpt_reg_LuxR_C"/>
</dbReference>
<dbReference type="PANTHER" id="PTHR44688">
    <property type="entry name" value="DNA-BINDING TRANSCRIPTIONAL ACTIVATOR DEVR_DOSR"/>
    <property type="match status" value="1"/>
</dbReference>
<comment type="caution">
    <text evidence="5">The sequence shown here is derived from an EMBL/GenBank/DDBJ whole genome shotgun (WGS) entry which is preliminary data.</text>
</comment>
<dbReference type="Pfam" id="PF00196">
    <property type="entry name" value="GerE"/>
    <property type="match status" value="1"/>
</dbReference>
<dbReference type="CDD" id="cd06170">
    <property type="entry name" value="LuxR_C_like"/>
    <property type="match status" value="1"/>
</dbReference>
<organism evidence="5 6">
    <name type="scientific">Lentzea indica</name>
    <dbReference type="NCBI Taxonomy" id="2604800"/>
    <lineage>
        <taxon>Bacteria</taxon>
        <taxon>Bacillati</taxon>
        <taxon>Actinomycetota</taxon>
        <taxon>Actinomycetes</taxon>
        <taxon>Pseudonocardiales</taxon>
        <taxon>Pseudonocardiaceae</taxon>
        <taxon>Lentzea</taxon>
    </lineage>
</organism>
<feature type="domain" description="HTH luxR-type" evidence="4">
    <location>
        <begin position="329"/>
        <end position="394"/>
    </location>
</feature>
<dbReference type="InterPro" id="IPR016032">
    <property type="entry name" value="Sig_transdc_resp-reg_C-effctor"/>
</dbReference>
<dbReference type="RefSeq" id="WP_167980107.1">
    <property type="nucleotide sequence ID" value="NZ_VSRL01000368.1"/>
</dbReference>
<evidence type="ECO:0000256" key="3">
    <source>
        <dbReference type="ARBA" id="ARBA00023163"/>
    </source>
</evidence>
<dbReference type="SUPFAM" id="SSF46894">
    <property type="entry name" value="C-terminal effector domain of the bipartite response regulators"/>
    <property type="match status" value="1"/>
</dbReference>
<dbReference type="InterPro" id="IPR036388">
    <property type="entry name" value="WH-like_DNA-bd_sf"/>
</dbReference>
<dbReference type="PRINTS" id="PR00038">
    <property type="entry name" value="HTHLUXR"/>
</dbReference>
<protein>
    <recommendedName>
        <fullName evidence="4">HTH luxR-type domain-containing protein</fullName>
    </recommendedName>
</protein>
<name>A0ABX1FX79_9PSEU</name>
<dbReference type="SMART" id="SM00421">
    <property type="entry name" value="HTH_LUXR"/>
    <property type="match status" value="1"/>
</dbReference>
<evidence type="ECO:0000256" key="2">
    <source>
        <dbReference type="ARBA" id="ARBA00023125"/>
    </source>
</evidence>